<evidence type="ECO:0000256" key="1">
    <source>
        <dbReference type="ARBA" id="ARBA00005306"/>
    </source>
</evidence>
<dbReference type="NCBIfam" id="NF004012">
    <property type="entry name" value="PRK05477.1-2"/>
    <property type="match status" value="1"/>
</dbReference>
<protein>
    <recommendedName>
        <fullName evidence="3 11">Aspartyl/glutamyl-tRNA(Asn/Gln) amidotransferase subunit B</fullName>
        <shortName evidence="11">Asp/Glu-ADT subunit B</shortName>
        <ecNumber evidence="11">6.3.5.-</ecNumber>
    </recommendedName>
</protein>
<dbReference type="InterPro" id="IPR014746">
    <property type="entry name" value="Gln_synth/guanido_kin_cat_dom"/>
</dbReference>
<dbReference type="InterPro" id="IPR023168">
    <property type="entry name" value="GatB_Yqey_C_2"/>
</dbReference>
<dbReference type="InterPro" id="IPR042114">
    <property type="entry name" value="GatB_C_1"/>
</dbReference>
<dbReference type="GO" id="GO:0016740">
    <property type="term" value="F:transferase activity"/>
    <property type="evidence" value="ECO:0007669"/>
    <property type="project" value="UniProtKB-KW"/>
</dbReference>
<dbReference type="RefSeq" id="WP_142659845.1">
    <property type="nucleotide sequence ID" value="NZ_CABFVA020000039.1"/>
</dbReference>
<evidence type="ECO:0000313" key="14">
    <source>
        <dbReference type="Proteomes" id="UP000334923"/>
    </source>
</evidence>
<gene>
    <name evidence="11 13" type="primary">gatB</name>
    <name evidence="13" type="ORF">MAMT_00941</name>
</gene>
<proteinExistence type="inferred from homology"/>
<dbReference type="Pfam" id="PF02637">
    <property type="entry name" value="GatB_Yqey"/>
    <property type="match status" value="1"/>
</dbReference>
<evidence type="ECO:0000256" key="9">
    <source>
        <dbReference type="ARBA" id="ARBA00047380"/>
    </source>
</evidence>
<feature type="domain" description="Asn/Gln amidotransferase" evidence="12">
    <location>
        <begin position="337"/>
        <end position="481"/>
    </location>
</feature>
<keyword evidence="6 11" id="KW-0067">ATP-binding</keyword>
<dbReference type="Pfam" id="PF02934">
    <property type="entry name" value="GatB_N"/>
    <property type="match status" value="1"/>
</dbReference>
<evidence type="ECO:0000256" key="5">
    <source>
        <dbReference type="ARBA" id="ARBA00022741"/>
    </source>
</evidence>
<dbReference type="InterPro" id="IPR006075">
    <property type="entry name" value="Asn/Gln-tRNA_Trfase_suB/E_cat"/>
</dbReference>
<dbReference type="Proteomes" id="UP000334923">
    <property type="component" value="Unassembled WGS sequence"/>
</dbReference>
<keyword evidence="13" id="KW-0808">Transferase</keyword>
<dbReference type="InterPro" id="IPR018027">
    <property type="entry name" value="Asn/Gln_amidotransferase"/>
</dbReference>
<dbReference type="AlphaFoldDB" id="A0A5E6MJ12"/>
<dbReference type="EC" id="6.3.5.-" evidence="11"/>
<dbReference type="GO" id="GO:0070681">
    <property type="term" value="P:glutaminyl-tRNAGln biosynthesis via transamidation"/>
    <property type="evidence" value="ECO:0007669"/>
    <property type="project" value="TreeGrafter"/>
</dbReference>
<dbReference type="EMBL" id="CABFVA020000039">
    <property type="protein sequence ID" value="VVM06056.1"/>
    <property type="molecule type" value="Genomic_DNA"/>
</dbReference>
<dbReference type="HAMAP" id="MF_00121">
    <property type="entry name" value="GatB"/>
    <property type="match status" value="1"/>
</dbReference>
<dbReference type="InterPro" id="IPR003789">
    <property type="entry name" value="Asn/Gln_tRNA_amidoTrase-B-like"/>
</dbReference>
<keyword evidence="14" id="KW-1185">Reference proteome</keyword>
<dbReference type="Gene3D" id="1.10.10.410">
    <property type="match status" value="1"/>
</dbReference>
<dbReference type="FunFam" id="1.10.10.410:FF:000001">
    <property type="entry name" value="Aspartyl/glutamyl-tRNA(Asn/Gln) amidotransferase subunit B"/>
    <property type="match status" value="1"/>
</dbReference>
<dbReference type="OrthoDB" id="9804078at2"/>
<keyword evidence="4 11" id="KW-0436">Ligase</keyword>
<dbReference type="Gene3D" id="1.10.150.380">
    <property type="entry name" value="GatB domain, N-terminal subdomain"/>
    <property type="match status" value="1"/>
</dbReference>
<evidence type="ECO:0000256" key="8">
    <source>
        <dbReference type="ARBA" id="ARBA00024799"/>
    </source>
</evidence>
<organism evidence="13 14">
    <name type="scientific">Methylacidimicrobium tartarophylax</name>
    <dbReference type="NCBI Taxonomy" id="1041768"/>
    <lineage>
        <taxon>Bacteria</taxon>
        <taxon>Pseudomonadati</taxon>
        <taxon>Verrucomicrobiota</taxon>
        <taxon>Methylacidimicrobium</taxon>
    </lineage>
</organism>
<dbReference type="PANTHER" id="PTHR11659">
    <property type="entry name" value="GLUTAMYL-TRNA GLN AMIDOTRANSFERASE SUBUNIT B MITOCHONDRIAL AND PROKARYOTIC PET112-RELATED"/>
    <property type="match status" value="1"/>
</dbReference>
<dbReference type="SMART" id="SM00845">
    <property type="entry name" value="GatB_Yqey"/>
    <property type="match status" value="1"/>
</dbReference>
<dbReference type="NCBIfam" id="TIGR00133">
    <property type="entry name" value="gatB"/>
    <property type="match status" value="1"/>
</dbReference>
<evidence type="ECO:0000256" key="7">
    <source>
        <dbReference type="ARBA" id="ARBA00022917"/>
    </source>
</evidence>
<comment type="catalytic activity">
    <reaction evidence="10 11">
        <text>L-glutamyl-tRNA(Gln) + L-glutamine + ATP + H2O = L-glutaminyl-tRNA(Gln) + L-glutamate + ADP + phosphate + H(+)</text>
        <dbReference type="Rhea" id="RHEA:17521"/>
        <dbReference type="Rhea" id="RHEA-COMP:9681"/>
        <dbReference type="Rhea" id="RHEA-COMP:9684"/>
        <dbReference type="ChEBI" id="CHEBI:15377"/>
        <dbReference type="ChEBI" id="CHEBI:15378"/>
        <dbReference type="ChEBI" id="CHEBI:29985"/>
        <dbReference type="ChEBI" id="CHEBI:30616"/>
        <dbReference type="ChEBI" id="CHEBI:43474"/>
        <dbReference type="ChEBI" id="CHEBI:58359"/>
        <dbReference type="ChEBI" id="CHEBI:78520"/>
        <dbReference type="ChEBI" id="CHEBI:78521"/>
        <dbReference type="ChEBI" id="CHEBI:456216"/>
    </reaction>
</comment>
<evidence type="ECO:0000256" key="6">
    <source>
        <dbReference type="ARBA" id="ARBA00022840"/>
    </source>
</evidence>
<reference evidence="13 14" key="1">
    <citation type="submission" date="2019-09" db="EMBL/GenBank/DDBJ databases">
        <authorList>
            <person name="Cremers G."/>
        </authorList>
    </citation>
    <scope>NUCLEOTIDE SEQUENCE [LARGE SCALE GENOMIC DNA]</scope>
    <source>
        <strain evidence="13">4A</strain>
    </source>
</reference>
<dbReference type="GO" id="GO:0050567">
    <property type="term" value="F:glutaminyl-tRNA synthase (glutamine-hydrolyzing) activity"/>
    <property type="evidence" value="ECO:0007669"/>
    <property type="project" value="UniProtKB-UniRule"/>
</dbReference>
<comment type="subunit">
    <text evidence="2 11">Heterotrimer of A, B and C subunits.</text>
</comment>
<comment type="catalytic activity">
    <reaction evidence="9 11">
        <text>L-aspartyl-tRNA(Asn) + L-glutamine + ATP + H2O = L-asparaginyl-tRNA(Asn) + L-glutamate + ADP + phosphate + 2 H(+)</text>
        <dbReference type="Rhea" id="RHEA:14513"/>
        <dbReference type="Rhea" id="RHEA-COMP:9674"/>
        <dbReference type="Rhea" id="RHEA-COMP:9677"/>
        <dbReference type="ChEBI" id="CHEBI:15377"/>
        <dbReference type="ChEBI" id="CHEBI:15378"/>
        <dbReference type="ChEBI" id="CHEBI:29985"/>
        <dbReference type="ChEBI" id="CHEBI:30616"/>
        <dbReference type="ChEBI" id="CHEBI:43474"/>
        <dbReference type="ChEBI" id="CHEBI:58359"/>
        <dbReference type="ChEBI" id="CHEBI:78515"/>
        <dbReference type="ChEBI" id="CHEBI:78516"/>
        <dbReference type="ChEBI" id="CHEBI:456216"/>
    </reaction>
</comment>
<evidence type="ECO:0000256" key="3">
    <source>
        <dbReference type="ARBA" id="ARBA00016923"/>
    </source>
</evidence>
<comment type="function">
    <text evidence="8 11">Allows the formation of correctly charged Asn-tRNA(Asn) or Gln-tRNA(Gln) through the transamidation of misacylated Asp-tRNA(Asn) or Glu-tRNA(Gln) in organisms which lack either or both of asparaginyl-tRNA or glutaminyl-tRNA synthetases. The reaction takes place in the presence of glutamine and ATP through an activated phospho-Asp-tRNA(Asn) or phospho-Glu-tRNA(Gln).</text>
</comment>
<dbReference type="InterPro" id="IPR017958">
    <property type="entry name" value="Gln-tRNA_amidoTrfase_suB_CS"/>
</dbReference>
<name>A0A5E6MJ12_9BACT</name>
<dbReference type="SUPFAM" id="SSF89095">
    <property type="entry name" value="GatB/YqeY motif"/>
    <property type="match status" value="1"/>
</dbReference>
<dbReference type="GO" id="GO:0006412">
    <property type="term" value="P:translation"/>
    <property type="evidence" value="ECO:0007669"/>
    <property type="project" value="UniProtKB-UniRule"/>
</dbReference>
<evidence type="ECO:0000256" key="4">
    <source>
        <dbReference type="ARBA" id="ARBA00022598"/>
    </source>
</evidence>
<dbReference type="NCBIfam" id="NF004014">
    <property type="entry name" value="PRK05477.1-4"/>
    <property type="match status" value="1"/>
</dbReference>
<accession>A0A5E6MJ12</accession>
<evidence type="ECO:0000256" key="10">
    <source>
        <dbReference type="ARBA" id="ARBA00047913"/>
    </source>
</evidence>
<evidence type="ECO:0000259" key="12">
    <source>
        <dbReference type="SMART" id="SM00845"/>
    </source>
</evidence>
<dbReference type="InterPro" id="IPR017959">
    <property type="entry name" value="Asn/Gln-tRNA_amidoTrfase_suB/E"/>
</dbReference>
<evidence type="ECO:0000313" key="13">
    <source>
        <dbReference type="EMBL" id="VVM06056.1"/>
    </source>
</evidence>
<evidence type="ECO:0000256" key="2">
    <source>
        <dbReference type="ARBA" id="ARBA00011123"/>
    </source>
</evidence>
<keyword evidence="7 11" id="KW-0648">Protein biosynthesis</keyword>
<dbReference type="GO" id="GO:0050566">
    <property type="term" value="F:asparaginyl-tRNA synthase (glutamine-hydrolyzing) activity"/>
    <property type="evidence" value="ECO:0007669"/>
    <property type="project" value="RHEA"/>
</dbReference>
<dbReference type="PROSITE" id="PS01234">
    <property type="entry name" value="GATB"/>
    <property type="match status" value="1"/>
</dbReference>
<comment type="similarity">
    <text evidence="1 11">Belongs to the GatB/GatE family. GatB subfamily.</text>
</comment>
<dbReference type="SUPFAM" id="SSF55931">
    <property type="entry name" value="Glutamine synthetase/guanido kinase"/>
    <property type="match status" value="1"/>
</dbReference>
<keyword evidence="5 11" id="KW-0547">Nucleotide-binding</keyword>
<sequence length="484" mass="54055">MTYEAVIGLEVHVQLKTETKLFCGCRNEFGAEPNSHVCPVCLGLPGALPVPNEEAVIKTILTGLMMGSSIRARAKFDRKNYFYPDMPKNYQISQYDQPLCLEGGVNLPVLAFPKDAQKEEQALAGKRVRLVRIHLEEDVGKSFHLENCSGIDFNRAGTPLMEIVTEADLTTPEEAFALLTTIREILRYGKVSDVDMEKGQLRCDVNISVRPVGTEAFGTKREIKNLNSISAVRRALKHEIQTQIHLVSSGGTVVQQTLRWDDARGETIPMRTKEQAHDYRYFPDPDLLPIRTEGRLRTEAERRMPELPETKKGRLCQTYGLSEYQASVLASDPPLAEYFEEAARSTRHPLPLANLVLNDYLALRQEDPGQVPVPAEYLGELADLQSEGTLNSRQTREVLAILIQTPRPPKEIAKERGLTQISDSQVLEAFCREAISANPKSVADFKGGKSAAINALKGFVMKKTRGQANPQRIHELLESLLREP</sequence>
<dbReference type="PANTHER" id="PTHR11659:SF0">
    <property type="entry name" value="GLUTAMYL-TRNA(GLN) AMIDOTRANSFERASE SUBUNIT B, MITOCHONDRIAL"/>
    <property type="match status" value="1"/>
</dbReference>
<evidence type="ECO:0000256" key="11">
    <source>
        <dbReference type="HAMAP-Rule" id="MF_00121"/>
    </source>
</evidence>
<dbReference type="InterPro" id="IPR004413">
    <property type="entry name" value="GatB"/>
</dbReference>
<dbReference type="GO" id="GO:0005524">
    <property type="term" value="F:ATP binding"/>
    <property type="evidence" value="ECO:0007669"/>
    <property type="project" value="UniProtKB-KW"/>
</dbReference>